<evidence type="ECO:0000256" key="4">
    <source>
        <dbReference type="ARBA" id="ARBA00022490"/>
    </source>
</evidence>
<feature type="compositionally biased region" description="Acidic residues" evidence="7">
    <location>
        <begin position="899"/>
        <end position="908"/>
    </location>
</feature>
<evidence type="ECO:0000256" key="6">
    <source>
        <dbReference type="ARBA" id="ARBA00023242"/>
    </source>
</evidence>
<feature type="domain" description="Importin N-terminal" evidence="8">
    <location>
        <begin position="22"/>
        <end position="84"/>
    </location>
</feature>
<evidence type="ECO:0000313" key="9">
    <source>
        <dbReference type="Proteomes" id="UP000050741"/>
    </source>
</evidence>
<name>A0A183CD09_GLOPA</name>
<dbReference type="Gene3D" id="1.25.10.10">
    <property type="entry name" value="Leucine-rich Repeat Variant"/>
    <property type="match status" value="1"/>
</dbReference>
<dbReference type="Pfam" id="PF25018">
    <property type="entry name" value="HEAT_IPO9_c"/>
    <property type="match status" value="1"/>
</dbReference>
<evidence type="ECO:0000259" key="8">
    <source>
        <dbReference type="PROSITE" id="PS50166"/>
    </source>
</evidence>
<evidence type="ECO:0000256" key="2">
    <source>
        <dbReference type="ARBA" id="ARBA00004496"/>
    </source>
</evidence>
<evidence type="ECO:0000256" key="5">
    <source>
        <dbReference type="ARBA" id="ARBA00022927"/>
    </source>
</evidence>
<reference evidence="9" key="2">
    <citation type="submission" date="2014-05" db="EMBL/GenBank/DDBJ databases">
        <title>The genome and life-stage specific transcriptomes of Globodera pallida elucidate key aspects of plant parasitism by a cyst nematode.</title>
        <authorList>
            <person name="Cotton J.A."/>
            <person name="Lilley C.J."/>
            <person name="Jones L.M."/>
            <person name="Kikuchi T."/>
            <person name="Reid A.J."/>
            <person name="Thorpe P."/>
            <person name="Tsai I.J."/>
            <person name="Beasley H."/>
            <person name="Blok V."/>
            <person name="Cock P.J.A."/>
            <person name="Van den Akker S.E."/>
            <person name="Holroyd N."/>
            <person name="Hunt M."/>
            <person name="Mantelin S."/>
            <person name="Naghra H."/>
            <person name="Pain A."/>
            <person name="Palomares-Rius J.E."/>
            <person name="Zarowiecki M."/>
            <person name="Berriman M."/>
            <person name="Jones J.T."/>
            <person name="Urwin P.E."/>
        </authorList>
    </citation>
    <scope>NUCLEOTIDE SEQUENCE [LARGE SCALE GENOMIC DNA]</scope>
    <source>
        <strain evidence="9">Lindley</strain>
    </source>
</reference>
<dbReference type="AlphaFoldDB" id="A0A183CD09"/>
<dbReference type="InterPro" id="IPR011989">
    <property type="entry name" value="ARM-like"/>
</dbReference>
<dbReference type="InterPro" id="IPR016024">
    <property type="entry name" value="ARM-type_fold"/>
</dbReference>
<protein>
    <submittedName>
        <fullName evidence="10">Importin N-terminal domain-containing protein</fullName>
    </submittedName>
</protein>
<dbReference type="Proteomes" id="UP000050741">
    <property type="component" value="Unassembled WGS sequence"/>
</dbReference>
<evidence type="ECO:0000256" key="7">
    <source>
        <dbReference type="SAM" id="MobiDB-lite"/>
    </source>
</evidence>
<proteinExistence type="predicted"/>
<sequence length="1065" mass="122053">MDINHVIEALRSTTVAEGQGQASDYLKKISPVIGFPQLLLRLLHDEQLDCAVRQAAVIYFKNIVCQHWELDDEQKRWTLSEQDKVIHLCTAIQNIMRNDFPARWTGFGDEILPLLRSSEAETLLGALFVLHRLCKIYEYKRQKEKAPLVELMGSALSLLQERLETLVGNQSQPSGVLQKQILKIFYCLNQFTMNLQILSMDQFTKWLHLFLAIVEREVPSECDALPEDERAETVWWKCKKWALKIIQRIFERYGNKGNVDVPYNEFAAHYSKNLALPVINSLMVHILNNYINGRFVSEEVIYFTLSHLSDAMNQAQVWQALKPHFQPLLKNVIFPLLQYSKEEEEMWSEDVEEFLRFKYDVYEDLHQPSSAASTLLQMLCKRQGIMESLLEFIIENLSPTSNCRQTDGALHMVAIISSQLLKLKQYKRDVEKLLDAHVIPRTTHENRFVRLRACYVLHYASETPFKNSKILERAIHSLIKCLKEDTELPVRVQSAVAIQSLINDHAQKGTVLQIVRPHIGDLLINVLNLIKMTRVEDLPAVVDTLVENFDEDVIPIAYDVTVQLVQTFHAMVTGQNGDEEGDQAADDYSVGVMGILTTLDTILGLLEEHPDIVKRVEPVIRSCISTIFDTYCESYFEEALSLTHSLVVVHVSPEMWAVFDQIYKAFSDEGTAFFSDCAPVLHAFLTNDTDNFLAVSERVQHFLAMCEKTLNDDEEDGCDERTKAHAVKMLEVFLLQCQGRANHFIPDILRLVFNHLQKEPANENKLGDLKTQLLIAIVAALYCDFQMCSNLFGQMQLKAEMGTFEWVVRALYANRKNFEGVHDRKMLIWLLCRILADGNLPVLFEKQPEKFMEWLLTLFDELQRCIKELAERSKDDDSDSEDEESSEGEDDRMNGELKDSDDDVDEDNAQYLMALEQERSEKRQRRSRRKSSTNKSMDDQTEAAGADTLSLSSDTTDSEEHHHFEEETDLEAFSTPLDEQGENKSGLNAFVLFKHTLEALSAHNSPLLASITDQQRIGQERVTKLKHLMEICTREENLERSKRLAQSGGYAFDANAPVPNTFSFS</sequence>
<keyword evidence="6" id="KW-0539">Nucleus</keyword>
<reference evidence="9" key="1">
    <citation type="submission" date="2013-12" db="EMBL/GenBank/DDBJ databases">
        <authorList>
            <person name="Aslett M."/>
        </authorList>
    </citation>
    <scope>NUCLEOTIDE SEQUENCE [LARGE SCALE GENOMIC DNA]</scope>
    <source>
        <strain evidence="9">Lindley</strain>
    </source>
</reference>
<dbReference type="Pfam" id="PF03810">
    <property type="entry name" value="IBN_N"/>
    <property type="match status" value="1"/>
</dbReference>
<comment type="subcellular location">
    <subcellularLocation>
        <location evidence="2">Cytoplasm</location>
    </subcellularLocation>
    <subcellularLocation>
        <location evidence="1">Nucleus</location>
    </subcellularLocation>
</comment>
<feature type="compositionally biased region" description="Basic residues" evidence="7">
    <location>
        <begin position="922"/>
        <end position="932"/>
    </location>
</feature>
<dbReference type="InterPro" id="IPR001494">
    <property type="entry name" value="Importin-beta_N"/>
</dbReference>
<dbReference type="PROSITE" id="PS50166">
    <property type="entry name" value="IMPORTIN_B_NT"/>
    <property type="match status" value="1"/>
</dbReference>
<reference evidence="10" key="3">
    <citation type="submission" date="2016-06" db="UniProtKB">
        <authorList>
            <consortium name="WormBaseParasite"/>
        </authorList>
    </citation>
    <scope>IDENTIFICATION</scope>
</reference>
<dbReference type="GO" id="GO:0006606">
    <property type="term" value="P:protein import into nucleus"/>
    <property type="evidence" value="ECO:0007669"/>
    <property type="project" value="TreeGrafter"/>
</dbReference>
<dbReference type="SUPFAM" id="SSF48371">
    <property type="entry name" value="ARM repeat"/>
    <property type="match status" value="1"/>
</dbReference>
<organism evidence="9 10">
    <name type="scientific">Globodera pallida</name>
    <name type="common">Potato cyst nematode worm</name>
    <name type="synonym">Heterodera pallida</name>
    <dbReference type="NCBI Taxonomy" id="36090"/>
    <lineage>
        <taxon>Eukaryota</taxon>
        <taxon>Metazoa</taxon>
        <taxon>Ecdysozoa</taxon>
        <taxon>Nematoda</taxon>
        <taxon>Chromadorea</taxon>
        <taxon>Rhabditida</taxon>
        <taxon>Tylenchina</taxon>
        <taxon>Tylenchomorpha</taxon>
        <taxon>Tylenchoidea</taxon>
        <taxon>Heteroderidae</taxon>
        <taxon>Heteroderinae</taxon>
        <taxon>Globodera</taxon>
    </lineage>
</organism>
<dbReference type="InterPro" id="IPR056840">
    <property type="entry name" value="HEAT_IPO9_central"/>
</dbReference>
<dbReference type="GO" id="GO:0031267">
    <property type="term" value="F:small GTPase binding"/>
    <property type="evidence" value="ECO:0007669"/>
    <property type="project" value="InterPro"/>
</dbReference>
<dbReference type="PANTHER" id="PTHR10997:SF18">
    <property type="entry name" value="D-IMPORTIN 7_RANBP7"/>
    <property type="match status" value="1"/>
</dbReference>
<feature type="compositionally biased region" description="Acidic residues" evidence="7">
    <location>
        <begin position="876"/>
        <end position="890"/>
    </location>
</feature>
<evidence type="ECO:0000256" key="1">
    <source>
        <dbReference type="ARBA" id="ARBA00004123"/>
    </source>
</evidence>
<dbReference type="GO" id="GO:0005829">
    <property type="term" value="C:cytosol"/>
    <property type="evidence" value="ECO:0007669"/>
    <property type="project" value="TreeGrafter"/>
</dbReference>
<keyword evidence="9" id="KW-1185">Reference proteome</keyword>
<evidence type="ECO:0000256" key="3">
    <source>
        <dbReference type="ARBA" id="ARBA00022448"/>
    </source>
</evidence>
<keyword evidence="4" id="KW-0963">Cytoplasm</keyword>
<dbReference type="WBParaSite" id="GPLIN_001076100">
    <property type="protein sequence ID" value="GPLIN_001076100"/>
    <property type="gene ID" value="GPLIN_001076100"/>
</dbReference>
<evidence type="ECO:0000313" key="10">
    <source>
        <dbReference type="WBParaSite" id="GPLIN_001076100"/>
    </source>
</evidence>
<keyword evidence="3" id="KW-0813">Transport</keyword>
<keyword evidence="5" id="KW-0653">Protein transport</keyword>
<dbReference type="GO" id="GO:0005635">
    <property type="term" value="C:nuclear envelope"/>
    <property type="evidence" value="ECO:0007669"/>
    <property type="project" value="TreeGrafter"/>
</dbReference>
<dbReference type="SMART" id="SM00913">
    <property type="entry name" value="IBN_N"/>
    <property type="match status" value="1"/>
</dbReference>
<dbReference type="PANTHER" id="PTHR10997">
    <property type="entry name" value="IMPORTIN-7, 8, 11"/>
    <property type="match status" value="1"/>
</dbReference>
<accession>A0A183CD09</accession>
<feature type="region of interest" description="Disordered" evidence="7">
    <location>
        <begin position="871"/>
        <end position="981"/>
    </location>
</feature>